<dbReference type="SUPFAM" id="SSF117892">
    <property type="entry name" value="Band 7/SPFH domain"/>
    <property type="match status" value="1"/>
</dbReference>
<dbReference type="Pfam" id="PF01145">
    <property type="entry name" value="Band_7"/>
    <property type="match status" value="1"/>
</dbReference>
<dbReference type="PANTHER" id="PTHR43446">
    <property type="entry name" value="MEMBRANE PROTEIN-RELATED"/>
    <property type="match status" value="1"/>
</dbReference>
<keyword evidence="2" id="KW-1133">Transmembrane helix</keyword>
<dbReference type="AlphaFoldDB" id="A0A2A4ZAL0"/>
<dbReference type="GO" id="GO:0016020">
    <property type="term" value="C:membrane"/>
    <property type="evidence" value="ECO:0007669"/>
    <property type="project" value="UniProtKB-SubCell"/>
</dbReference>
<evidence type="ECO:0000256" key="2">
    <source>
        <dbReference type="SAM" id="Phobius"/>
    </source>
</evidence>
<comment type="caution">
    <text evidence="4">The sequence shown here is derived from an EMBL/GenBank/DDBJ whole genome shotgun (WGS) entry which is preliminary data.</text>
</comment>
<dbReference type="EMBL" id="NVUS01000002">
    <property type="protein sequence ID" value="PCJ03588.1"/>
    <property type="molecule type" value="Genomic_DNA"/>
</dbReference>
<dbReference type="PANTHER" id="PTHR43446:SF1">
    <property type="entry name" value="BAND 7 DOMAIN-CONTAINING PROTEIN"/>
    <property type="match status" value="1"/>
</dbReference>
<dbReference type="CDD" id="cd03402">
    <property type="entry name" value="SPFH_like_u2"/>
    <property type="match status" value="1"/>
</dbReference>
<name>A0A2A4ZAL0_9PROT</name>
<proteinExistence type="predicted"/>
<feature type="transmembrane region" description="Helical" evidence="2">
    <location>
        <begin position="26"/>
        <end position="43"/>
    </location>
</feature>
<evidence type="ECO:0000313" key="4">
    <source>
        <dbReference type="EMBL" id="PCJ03588.1"/>
    </source>
</evidence>
<organism evidence="4">
    <name type="scientific">OCS116 cluster bacterium</name>
    <dbReference type="NCBI Taxonomy" id="2030921"/>
    <lineage>
        <taxon>Bacteria</taxon>
        <taxon>Pseudomonadati</taxon>
        <taxon>Pseudomonadota</taxon>
        <taxon>Alphaproteobacteria</taxon>
        <taxon>OCS116 cluster</taxon>
    </lineage>
</organism>
<evidence type="ECO:0000259" key="3">
    <source>
        <dbReference type="SMART" id="SM00244"/>
    </source>
</evidence>
<gene>
    <name evidence="4" type="ORF">COB13_02565</name>
</gene>
<feature type="domain" description="Band 7" evidence="3">
    <location>
        <begin position="38"/>
        <end position="203"/>
    </location>
</feature>
<comment type="subcellular location">
    <subcellularLocation>
        <location evidence="1">Membrane</location>
        <topology evidence="1">Single-pass membrane protein</topology>
    </subcellularLocation>
</comment>
<protein>
    <recommendedName>
        <fullName evidence="3">Band 7 domain-containing protein</fullName>
    </recommendedName>
</protein>
<keyword evidence="2" id="KW-0472">Membrane</keyword>
<keyword evidence="2" id="KW-0812">Transmembrane</keyword>
<dbReference type="InterPro" id="IPR001107">
    <property type="entry name" value="Band_7"/>
</dbReference>
<accession>A0A2A4ZAL0</accession>
<dbReference type="Gene3D" id="3.30.479.30">
    <property type="entry name" value="Band 7 domain"/>
    <property type="match status" value="1"/>
</dbReference>
<reference evidence="4" key="2">
    <citation type="journal article" date="2018" name="ISME J.">
        <title>A dynamic microbial community with high functional redundancy inhabits the cold, oxic subseafloor aquifer.</title>
        <authorList>
            <person name="Tully B.J."/>
            <person name="Wheat C.G."/>
            <person name="Glazer B.T."/>
            <person name="Huber J.A."/>
        </authorList>
    </citation>
    <scope>NUCLEOTIDE SEQUENCE</scope>
    <source>
        <strain evidence="4">NORP83</strain>
    </source>
</reference>
<evidence type="ECO:0000256" key="1">
    <source>
        <dbReference type="ARBA" id="ARBA00004167"/>
    </source>
</evidence>
<dbReference type="SMART" id="SM00244">
    <property type="entry name" value="PHB"/>
    <property type="match status" value="1"/>
</dbReference>
<dbReference type="InterPro" id="IPR036013">
    <property type="entry name" value="Band_7/SPFH_dom_sf"/>
</dbReference>
<sequence>MGMLVVTIGFTFYADAIQSHQPPILSIALILPLIFMGVGLFIVKPNTAKALMLFGSYAGTVKETGFHWANPFYFEKYFISLRVRNFNSDTLKVNDQTGNPIEIGAVVVWKVVNTSEALFEVDNYEDYVTIQTEAALRDLAVAYPYEQHEGDGIALRSHSAEIAEKLKIELQNRLAMAGVEVVEARISHLAYAPEIASAMLQRQQASAILAARKLIVTGAVSIVDEALKQLSENDIVELDEERKAAMVSNLLVVLCSENNAQPVINAGTLY</sequence>
<reference key="1">
    <citation type="submission" date="2017-08" db="EMBL/GenBank/DDBJ databases">
        <title>A dynamic microbial community with high functional redundancy inhabits the cold, oxic subseafloor aquifer.</title>
        <authorList>
            <person name="Tully B.J."/>
            <person name="Wheat C.G."/>
            <person name="Glazer B.T."/>
            <person name="Huber J.A."/>
        </authorList>
    </citation>
    <scope>NUCLEOTIDE SEQUENCE [LARGE SCALE GENOMIC DNA]</scope>
</reference>